<dbReference type="EMBL" id="PSQJ01000002">
    <property type="protein sequence ID" value="PTL86673.1"/>
    <property type="molecule type" value="Genomic_DNA"/>
</dbReference>
<dbReference type="InterPro" id="IPR016181">
    <property type="entry name" value="Acyl_CoA_acyltransferase"/>
</dbReference>
<evidence type="ECO:0000256" key="3">
    <source>
        <dbReference type="ARBA" id="ARBA00023315"/>
    </source>
</evidence>
<dbReference type="AlphaFoldDB" id="A0A2T4VY18"/>
<dbReference type="Gene3D" id="3.40.630.70">
    <property type="entry name" value="Leucyl/phenylalanyl-tRNA-protein transferase, C-terminal domain"/>
    <property type="match status" value="1"/>
</dbReference>
<comment type="caution">
    <text evidence="5">The sequence shown here is derived from an EMBL/GenBank/DDBJ whole genome shotgun (WGS) entry which is preliminary data.</text>
</comment>
<dbReference type="FunFam" id="3.40.630.70:FF:000001">
    <property type="entry name" value="Leucyl/phenylalanyl-tRNA--protein transferase"/>
    <property type="match status" value="1"/>
</dbReference>
<organism evidence="5 6">
    <name type="scientific">Candidatus Liberibacter europaeus</name>
    <dbReference type="NCBI Taxonomy" id="744859"/>
    <lineage>
        <taxon>Bacteria</taxon>
        <taxon>Pseudomonadati</taxon>
        <taxon>Pseudomonadota</taxon>
        <taxon>Alphaproteobacteria</taxon>
        <taxon>Hyphomicrobiales</taxon>
        <taxon>Rhizobiaceae</taxon>
        <taxon>Liberibacter</taxon>
    </lineage>
</organism>
<comment type="catalytic activity">
    <reaction evidence="4">
        <text>L-phenylalanyl-tRNA(Phe) + an N-terminal L-alpha-aminoacyl-[protein] = an N-terminal L-phenylalanyl-L-alpha-aminoacyl-[protein] + tRNA(Phe)</text>
        <dbReference type="Rhea" id="RHEA:43632"/>
        <dbReference type="Rhea" id="RHEA-COMP:9668"/>
        <dbReference type="Rhea" id="RHEA-COMP:9699"/>
        <dbReference type="Rhea" id="RHEA-COMP:10636"/>
        <dbReference type="Rhea" id="RHEA-COMP:10637"/>
        <dbReference type="ChEBI" id="CHEBI:78442"/>
        <dbReference type="ChEBI" id="CHEBI:78531"/>
        <dbReference type="ChEBI" id="CHEBI:78597"/>
        <dbReference type="ChEBI" id="CHEBI:83561"/>
        <dbReference type="EC" id="2.3.2.6"/>
    </reaction>
</comment>
<proteinExistence type="inferred from homology"/>
<dbReference type="PANTHER" id="PTHR30098">
    <property type="entry name" value="LEUCYL/PHENYLALANYL-TRNA--PROTEIN TRANSFERASE"/>
    <property type="match status" value="1"/>
</dbReference>
<comment type="catalytic activity">
    <reaction evidence="4">
        <text>N-terminal L-arginyl-[protein] + L-leucyl-tRNA(Leu) = N-terminal L-leucyl-L-arginyl-[protein] + tRNA(Leu) + H(+)</text>
        <dbReference type="Rhea" id="RHEA:50416"/>
        <dbReference type="Rhea" id="RHEA-COMP:9613"/>
        <dbReference type="Rhea" id="RHEA-COMP:9622"/>
        <dbReference type="Rhea" id="RHEA-COMP:12672"/>
        <dbReference type="Rhea" id="RHEA-COMP:12673"/>
        <dbReference type="ChEBI" id="CHEBI:15378"/>
        <dbReference type="ChEBI" id="CHEBI:64719"/>
        <dbReference type="ChEBI" id="CHEBI:78442"/>
        <dbReference type="ChEBI" id="CHEBI:78494"/>
        <dbReference type="ChEBI" id="CHEBI:133044"/>
        <dbReference type="EC" id="2.3.2.6"/>
    </reaction>
</comment>
<dbReference type="InterPro" id="IPR004616">
    <property type="entry name" value="Leu/Phe-tRNA_Trfase"/>
</dbReference>
<dbReference type="InterPro" id="IPR042203">
    <property type="entry name" value="Leu/Phe-tRNA_Trfase_C"/>
</dbReference>
<dbReference type="Pfam" id="PF03588">
    <property type="entry name" value="Leu_Phe_trans"/>
    <property type="match status" value="1"/>
</dbReference>
<gene>
    <name evidence="4" type="primary">aat</name>
    <name evidence="5" type="ORF">C4617_02330</name>
</gene>
<dbReference type="GO" id="GO:0030163">
    <property type="term" value="P:protein catabolic process"/>
    <property type="evidence" value="ECO:0007669"/>
    <property type="project" value="UniProtKB-UniRule"/>
</dbReference>
<keyword evidence="2 4" id="KW-0808">Transferase</keyword>
<comment type="subcellular location">
    <subcellularLocation>
        <location evidence="4">Cytoplasm</location>
    </subcellularLocation>
</comment>
<comment type="function">
    <text evidence="4">Functions in the N-end rule pathway of protein degradation where it conjugates Leu, Phe and, less efficiently, Met from aminoacyl-tRNAs to the N-termini of proteins containing an N-terminal arginine or lysine.</text>
</comment>
<dbReference type="GO" id="GO:0005737">
    <property type="term" value="C:cytoplasm"/>
    <property type="evidence" value="ECO:0007669"/>
    <property type="project" value="UniProtKB-SubCell"/>
</dbReference>
<dbReference type="Proteomes" id="UP000240811">
    <property type="component" value="Unassembled WGS sequence"/>
</dbReference>
<evidence type="ECO:0000256" key="1">
    <source>
        <dbReference type="ARBA" id="ARBA00022490"/>
    </source>
</evidence>
<reference evidence="6" key="1">
    <citation type="submission" date="2018-02" db="EMBL/GenBank/DDBJ databases">
        <title>Genome sequence of Candidatus Liberibacter europaeus.</title>
        <authorList>
            <person name="Frampton R.A."/>
            <person name="Thompson S.M."/>
            <person name="David C."/>
            <person name="Addison S.M."/>
            <person name="Smith G.R."/>
        </authorList>
    </citation>
    <scope>NUCLEOTIDE SEQUENCE [LARGE SCALE GENOMIC DNA]</scope>
</reference>
<dbReference type="SUPFAM" id="SSF55729">
    <property type="entry name" value="Acyl-CoA N-acyltransferases (Nat)"/>
    <property type="match status" value="1"/>
</dbReference>
<evidence type="ECO:0000313" key="6">
    <source>
        <dbReference type="Proteomes" id="UP000240811"/>
    </source>
</evidence>
<keyword evidence="1 4" id="KW-0963">Cytoplasm</keyword>
<dbReference type="EC" id="2.3.2.6" evidence="4"/>
<accession>A0A2T4VY18</accession>
<protein>
    <recommendedName>
        <fullName evidence="4">Leucyl/phenylalanyl-tRNA--protein transferase</fullName>
        <ecNumber evidence="4">2.3.2.6</ecNumber>
    </recommendedName>
    <alternativeName>
        <fullName evidence="4">L/F-transferase</fullName>
    </alternativeName>
    <alternativeName>
        <fullName evidence="4">Leucyltransferase</fullName>
    </alternativeName>
    <alternativeName>
        <fullName evidence="4">Phenyalanyltransferase</fullName>
    </alternativeName>
</protein>
<evidence type="ECO:0000256" key="4">
    <source>
        <dbReference type="HAMAP-Rule" id="MF_00688"/>
    </source>
</evidence>
<keyword evidence="3 4" id="KW-0012">Acyltransferase</keyword>
<evidence type="ECO:0000256" key="2">
    <source>
        <dbReference type="ARBA" id="ARBA00022679"/>
    </source>
</evidence>
<comment type="similarity">
    <text evidence="4">Belongs to the L/F-transferase family.</text>
</comment>
<dbReference type="PANTHER" id="PTHR30098:SF2">
    <property type="entry name" value="LEUCYL_PHENYLALANYL-TRNA--PROTEIN TRANSFERASE"/>
    <property type="match status" value="1"/>
</dbReference>
<dbReference type="HAMAP" id="MF_00688">
    <property type="entry name" value="Leu_Phe_trans"/>
    <property type="match status" value="1"/>
</dbReference>
<dbReference type="GO" id="GO:0008914">
    <property type="term" value="F:leucyl-tRNA--protein transferase activity"/>
    <property type="evidence" value="ECO:0007669"/>
    <property type="project" value="UniProtKB-UniRule"/>
</dbReference>
<sequence length="204" mass="23337">MNVTPDTIIQAYSLGIFPMADSANSQCISWIKPKKRGIIHIEEFHVPKTLKKFIKRGLYDITIDHAFEEVISYCSQKTEKRPTTWINTTIHKLYIDLFYMGYAHSIEAWKDGNLVGGLYGLSLGAIFFGESMFSNTDNASKVCLVHLVEHIKKRKFLLIDTQFITDHLKQFGAIEIPHSKYIKILKNALEYKDISFNASIGNCQ</sequence>
<comment type="catalytic activity">
    <reaction evidence="4">
        <text>N-terminal L-lysyl-[protein] + L-leucyl-tRNA(Leu) = N-terminal L-leucyl-L-lysyl-[protein] + tRNA(Leu) + H(+)</text>
        <dbReference type="Rhea" id="RHEA:12340"/>
        <dbReference type="Rhea" id="RHEA-COMP:9613"/>
        <dbReference type="Rhea" id="RHEA-COMP:9622"/>
        <dbReference type="Rhea" id="RHEA-COMP:12670"/>
        <dbReference type="Rhea" id="RHEA-COMP:12671"/>
        <dbReference type="ChEBI" id="CHEBI:15378"/>
        <dbReference type="ChEBI" id="CHEBI:65249"/>
        <dbReference type="ChEBI" id="CHEBI:78442"/>
        <dbReference type="ChEBI" id="CHEBI:78494"/>
        <dbReference type="ChEBI" id="CHEBI:133043"/>
        <dbReference type="EC" id="2.3.2.6"/>
    </reaction>
</comment>
<dbReference type="NCBIfam" id="TIGR00667">
    <property type="entry name" value="aat"/>
    <property type="match status" value="1"/>
</dbReference>
<evidence type="ECO:0000313" key="5">
    <source>
        <dbReference type="EMBL" id="PTL86673.1"/>
    </source>
</evidence>
<name>A0A2T4VY18_9HYPH</name>